<dbReference type="RefSeq" id="WP_344938373.1">
    <property type="nucleotide sequence ID" value="NZ_BAAAZR010000004.1"/>
</dbReference>
<name>A0ABP7HWX0_9ACTN</name>
<evidence type="ECO:0000313" key="2">
    <source>
        <dbReference type="Proteomes" id="UP001500888"/>
    </source>
</evidence>
<accession>A0ABP7HWX0</accession>
<organism evidence="1 2">
    <name type="scientific">Sphaerisporangium flaviroseum</name>
    <dbReference type="NCBI Taxonomy" id="509199"/>
    <lineage>
        <taxon>Bacteria</taxon>
        <taxon>Bacillati</taxon>
        <taxon>Actinomycetota</taxon>
        <taxon>Actinomycetes</taxon>
        <taxon>Streptosporangiales</taxon>
        <taxon>Streptosporangiaceae</taxon>
        <taxon>Sphaerisporangium</taxon>
    </lineage>
</organism>
<proteinExistence type="predicted"/>
<protein>
    <recommendedName>
        <fullName evidence="3">SMI1/KNR4 family protein</fullName>
    </recommendedName>
</protein>
<evidence type="ECO:0000313" key="1">
    <source>
        <dbReference type="EMBL" id="GAA3805112.1"/>
    </source>
</evidence>
<dbReference type="EMBL" id="BAAAZR010000004">
    <property type="protein sequence ID" value="GAA3805112.1"/>
    <property type="molecule type" value="Genomic_DNA"/>
</dbReference>
<sequence length="202" mass="22698">MQDELHTFPAEGQWDLLVEYGLHEWFSGQWVDIEDIGEIARRLRVDLESGTVCDFQTAMRSYSISSKTRLVWIGEHAPGWSHVLTLSGATPPSEAIEALSAGERRVFDAFFIEETGHLQELLYSYDGACVGNVCPPHPGGTVEVAEYDAYASGLELSSGMRSAEIFDRFLCMAGRITGRFIDRDWFSSTRTLYQIPEGAWNY</sequence>
<reference evidence="2" key="1">
    <citation type="journal article" date="2019" name="Int. J. Syst. Evol. Microbiol.">
        <title>The Global Catalogue of Microorganisms (GCM) 10K type strain sequencing project: providing services to taxonomists for standard genome sequencing and annotation.</title>
        <authorList>
            <consortium name="The Broad Institute Genomics Platform"/>
            <consortium name="The Broad Institute Genome Sequencing Center for Infectious Disease"/>
            <person name="Wu L."/>
            <person name="Ma J."/>
        </authorList>
    </citation>
    <scope>NUCLEOTIDE SEQUENCE [LARGE SCALE GENOMIC DNA]</scope>
    <source>
        <strain evidence="2">JCM 16908</strain>
    </source>
</reference>
<dbReference type="Proteomes" id="UP001500888">
    <property type="component" value="Unassembled WGS sequence"/>
</dbReference>
<gene>
    <name evidence="1" type="ORF">GCM10022226_26270</name>
</gene>
<comment type="caution">
    <text evidence="1">The sequence shown here is derived from an EMBL/GenBank/DDBJ whole genome shotgun (WGS) entry which is preliminary data.</text>
</comment>
<keyword evidence="2" id="KW-1185">Reference proteome</keyword>
<evidence type="ECO:0008006" key="3">
    <source>
        <dbReference type="Google" id="ProtNLM"/>
    </source>
</evidence>